<dbReference type="CDD" id="cd17327">
    <property type="entry name" value="MFS_FEN2_like"/>
    <property type="match status" value="1"/>
</dbReference>
<dbReference type="SUPFAM" id="SSF103473">
    <property type="entry name" value="MFS general substrate transporter"/>
    <property type="match status" value="1"/>
</dbReference>
<keyword evidence="2" id="KW-0813">Transport</keyword>
<protein>
    <recommendedName>
        <fullName evidence="10">Major facilitator superfamily (MFS) profile domain-containing protein</fullName>
    </recommendedName>
</protein>
<dbReference type="GO" id="GO:0016020">
    <property type="term" value="C:membrane"/>
    <property type="evidence" value="ECO:0007669"/>
    <property type="project" value="UniProtKB-SubCell"/>
</dbReference>
<accession>A0A5N6K2S5</accession>
<dbReference type="Pfam" id="PF07690">
    <property type="entry name" value="MFS_1"/>
    <property type="match status" value="1"/>
</dbReference>
<keyword evidence="6" id="KW-0539">Nucleus</keyword>
<dbReference type="FunFam" id="1.20.1250.20:FF:000018">
    <property type="entry name" value="MFS transporter permease"/>
    <property type="match status" value="1"/>
</dbReference>
<feature type="transmembrane region" description="Helical" evidence="9">
    <location>
        <begin position="793"/>
        <end position="813"/>
    </location>
</feature>
<evidence type="ECO:0000256" key="9">
    <source>
        <dbReference type="SAM" id="Phobius"/>
    </source>
</evidence>
<reference evidence="11 12" key="1">
    <citation type="submission" date="2019-06" db="EMBL/GenBank/DDBJ databases">
        <title>Genome Sequence of the Brown Rot Fungal Pathogen Monilinia laxa.</title>
        <authorList>
            <person name="De Miccolis Angelini R.M."/>
            <person name="Landi L."/>
            <person name="Abate D."/>
            <person name="Pollastro S."/>
            <person name="Romanazzi G."/>
            <person name="Faretra F."/>
        </authorList>
    </citation>
    <scope>NUCLEOTIDE SEQUENCE [LARGE SCALE GENOMIC DNA]</scope>
    <source>
        <strain evidence="11 12">Mlax316</strain>
    </source>
</reference>
<dbReference type="InterPro" id="IPR036259">
    <property type="entry name" value="MFS_trans_sf"/>
</dbReference>
<dbReference type="InterPro" id="IPR011701">
    <property type="entry name" value="MFS"/>
</dbReference>
<proteinExistence type="inferred from homology"/>
<dbReference type="Pfam" id="PF04082">
    <property type="entry name" value="Fungal_trans"/>
    <property type="match status" value="1"/>
</dbReference>
<dbReference type="CDD" id="cd12148">
    <property type="entry name" value="fungal_TF_MHR"/>
    <property type="match status" value="1"/>
</dbReference>
<dbReference type="GO" id="GO:0003677">
    <property type="term" value="F:DNA binding"/>
    <property type="evidence" value="ECO:0007669"/>
    <property type="project" value="InterPro"/>
</dbReference>
<evidence type="ECO:0000313" key="11">
    <source>
        <dbReference type="EMBL" id="KAB8296289.1"/>
    </source>
</evidence>
<evidence type="ECO:0000256" key="5">
    <source>
        <dbReference type="ARBA" id="ARBA00023136"/>
    </source>
</evidence>
<dbReference type="GO" id="GO:0008270">
    <property type="term" value="F:zinc ion binding"/>
    <property type="evidence" value="ECO:0007669"/>
    <property type="project" value="InterPro"/>
</dbReference>
<keyword evidence="4 9" id="KW-1133">Transmembrane helix</keyword>
<dbReference type="GO" id="GO:0022857">
    <property type="term" value="F:transmembrane transporter activity"/>
    <property type="evidence" value="ECO:0007669"/>
    <property type="project" value="InterPro"/>
</dbReference>
<feature type="transmembrane region" description="Helical" evidence="9">
    <location>
        <begin position="1024"/>
        <end position="1041"/>
    </location>
</feature>
<keyword evidence="12" id="KW-1185">Reference proteome</keyword>
<dbReference type="InterPro" id="IPR007219">
    <property type="entry name" value="XnlR_reg_dom"/>
</dbReference>
<comment type="subcellular location">
    <subcellularLocation>
        <location evidence="1">Membrane</location>
        <topology evidence="1">Multi-pass membrane protein</topology>
    </subcellularLocation>
</comment>
<dbReference type="PROSITE" id="PS50850">
    <property type="entry name" value="MFS"/>
    <property type="match status" value="1"/>
</dbReference>
<evidence type="ECO:0000259" key="10">
    <source>
        <dbReference type="PROSITE" id="PS50850"/>
    </source>
</evidence>
<dbReference type="EMBL" id="VIGI01000009">
    <property type="protein sequence ID" value="KAB8296289.1"/>
    <property type="molecule type" value="Genomic_DNA"/>
</dbReference>
<organism evidence="11 12">
    <name type="scientific">Monilinia laxa</name>
    <name type="common">Brown rot fungus</name>
    <name type="synonym">Sclerotinia laxa</name>
    <dbReference type="NCBI Taxonomy" id="61186"/>
    <lineage>
        <taxon>Eukaryota</taxon>
        <taxon>Fungi</taxon>
        <taxon>Dikarya</taxon>
        <taxon>Ascomycota</taxon>
        <taxon>Pezizomycotina</taxon>
        <taxon>Leotiomycetes</taxon>
        <taxon>Helotiales</taxon>
        <taxon>Sclerotiniaceae</taxon>
        <taxon>Monilinia</taxon>
    </lineage>
</organism>
<keyword evidence="5 9" id="KW-0472">Membrane</keyword>
<feature type="domain" description="Major facilitator superfamily (MFS) profile" evidence="10">
    <location>
        <begin position="727"/>
        <end position="1133"/>
    </location>
</feature>
<dbReference type="AlphaFoldDB" id="A0A5N6K2S5"/>
<keyword evidence="3 9" id="KW-0812">Transmembrane</keyword>
<evidence type="ECO:0000256" key="8">
    <source>
        <dbReference type="SAM" id="MobiDB-lite"/>
    </source>
</evidence>
<dbReference type="GO" id="GO:0006351">
    <property type="term" value="P:DNA-templated transcription"/>
    <property type="evidence" value="ECO:0007669"/>
    <property type="project" value="InterPro"/>
</dbReference>
<sequence>MSEPGRNAPGQKASKVSPVPKGYVQALEGQIASLELFITKLVAANASKREEMLSNFSASTNHLSLQPRQSIPPKSGPPNSQTFPIQPRAGHLRKFKDGNAAEFYGATSFFQINPSEELTDSSSSNMVPQFGLVSLNATPSSNLSGQAGEGNLAFAPQSDICKYLMRIFFQNQYQYHMCLYREYFLRDFDAGVGPYYSDLLMYAICSMGALASESTAQRELSDMFSSRAQELLYGFALESPNLTTLQALILLGHREIGHGKTSKGWLFSGMAFRIAHEMGLHLDPTNWKGSNDSWIDREILRRTYWAAFIADKQLSLYFGRPPALYPGESDVHDTVRIPYPPEWKSLLNKYIMEGTSETAYEDGLALVASWVHQIELCKILHRMITKIFENRNETTDATIMANSIREVDVALTKWLKNLPAKLHWTKWTVGKVPPFVLHLHMQYHTVMIILHRPPRIAFKEPGIGETEDVQICYESLNIIMKLLRIHSNNLQKYPYHQLPITFVHTLASAASIVLMKRYIEGSSCKEPTVARPLDQILEAIDGVSNTWTCAEQVRDIITSTVEKPEEGDPQKSSPGNFDLMTGLLDTEIDATIPQDSIDWDSLTMDDNDFELFMDNNFGYQTHTTSPIILLSFQRDRHHLWIRGMWDRMAPNGVPPPSLSELSIHFDFSNWIVIRDIIRMEQPHSEKTISLHEKEPGVLEPTLEDSAIEVYIDPAKEVKLLAKLDLAFTPVIMLVYLSCFLDRSNIGNVKVAGMLTDIHATEQQFSTAVSIFYATYVTFETPAAVLMKKLTPRVILSTLCAVWSLTTIFTGFVHNIGGLYATRLILGCCEAGLFPCLNLYLTMVYRREEQAKRVGYLFSCAALSGAFGGLLAYGILQMDGLSGVSGWRWVYIIEGLFSIVVAIAVWFGLPTDPGKAWFLNIEEREMMRLRAVQRQKYMGSEKFSWEEFRIELKDPKLYMSAAIQFMQDCLLYGFSTFLPSILKAMNYNTLQANYLTIPVYMWGAISFLFLAWISDRISMRGPILLFANIFGIVGYILLLTVKHEGVKFFGTFLCAVAVYTGPGLNVTWLNVNVAPHYRRATAIGIQQSIANTAGIVAGQIYRTSPYVLGNSFSLGALCLAQGLIIMKILYVKSQNKMKQRVERGEIEDRRKVKTGDGELDFGYHI</sequence>
<feature type="transmembrane region" description="Helical" evidence="9">
    <location>
        <begin position="1106"/>
        <end position="1129"/>
    </location>
</feature>
<comment type="similarity">
    <text evidence="7">Belongs to the major facilitator superfamily. Allantoate permease family.</text>
</comment>
<feature type="region of interest" description="Disordered" evidence="8">
    <location>
        <begin position="61"/>
        <end position="83"/>
    </location>
</feature>
<dbReference type="Gene3D" id="1.20.1250.20">
    <property type="entry name" value="MFS general substrate transporter like domains"/>
    <property type="match status" value="2"/>
</dbReference>
<evidence type="ECO:0000256" key="3">
    <source>
        <dbReference type="ARBA" id="ARBA00022692"/>
    </source>
</evidence>
<evidence type="ECO:0000256" key="1">
    <source>
        <dbReference type="ARBA" id="ARBA00004141"/>
    </source>
</evidence>
<feature type="transmembrane region" description="Helical" evidence="9">
    <location>
        <begin position="853"/>
        <end position="875"/>
    </location>
</feature>
<dbReference type="PANTHER" id="PTHR43791">
    <property type="entry name" value="PERMEASE-RELATED"/>
    <property type="match status" value="1"/>
</dbReference>
<comment type="caution">
    <text evidence="11">The sequence shown here is derived from an EMBL/GenBank/DDBJ whole genome shotgun (WGS) entry which is preliminary data.</text>
</comment>
<evidence type="ECO:0000256" key="6">
    <source>
        <dbReference type="ARBA" id="ARBA00023242"/>
    </source>
</evidence>
<name>A0A5N6K2S5_MONLA</name>
<feature type="transmembrane region" description="Helical" evidence="9">
    <location>
        <begin position="1047"/>
        <end position="1067"/>
    </location>
</feature>
<feature type="transmembrane region" description="Helical" evidence="9">
    <location>
        <begin position="993"/>
        <end position="1012"/>
    </location>
</feature>
<feature type="transmembrane region" description="Helical" evidence="9">
    <location>
        <begin position="887"/>
        <end position="908"/>
    </location>
</feature>
<evidence type="ECO:0000313" key="12">
    <source>
        <dbReference type="Proteomes" id="UP000326757"/>
    </source>
</evidence>
<evidence type="ECO:0000256" key="2">
    <source>
        <dbReference type="ARBA" id="ARBA00022448"/>
    </source>
</evidence>
<dbReference type="PANTHER" id="PTHR43791:SF24">
    <property type="entry name" value="NICOTINIC ACID PLASMA MEMBRANE TRANSPORTER"/>
    <property type="match status" value="1"/>
</dbReference>
<dbReference type="OrthoDB" id="4161332at2759"/>
<evidence type="ECO:0000256" key="7">
    <source>
        <dbReference type="ARBA" id="ARBA00037968"/>
    </source>
</evidence>
<dbReference type="InterPro" id="IPR020846">
    <property type="entry name" value="MFS_dom"/>
</dbReference>
<evidence type="ECO:0000256" key="4">
    <source>
        <dbReference type="ARBA" id="ARBA00022989"/>
    </source>
</evidence>
<feature type="transmembrane region" description="Helical" evidence="9">
    <location>
        <begin position="819"/>
        <end position="841"/>
    </location>
</feature>
<dbReference type="Proteomes" id="UP000326757">
    <property type="component" value="Unassembled WGS sequence"/>
</dbReference>
<dbReference type="SMART" id="SM00906">
    <property type="entry name" value="Fungal_trans"/>
    <property type="match status" value="1"/>
</dbReference>
<dbReference type="FunFam" id="1.20.1250.20:FF:000068">
    <property type="entry name" value="MFS general substrate transporter"/>
    <property type="match status" value="1"/>
</dbReference>
<gene>
    <name evidence="11" type="ORF">EYC80_009062</name>
</gene>